<evidence type="ECO:0000259" key="1">
    <source>
        <dbReference type="PROSITE" id="PS51819"/>
    </source>
</evidence>
<dbReference type="InterPro" id="IPR029068">
    <property type="entry name" value="Glyas_Bleomycin-R_OHBP_Dase"/>
</dbReference>
<dbReference type="InterPro" id="IPR004360">
    <property type="entry name" value="Glyas_Fos-R_dOase_dom"/>
</dbReference>
<dbReference type="CDD" id="cd07253">
    <property type="entry name" value="GLOD5"/>
    <property type="match status" value="1"/>
</dbReference>
<evidence type="ECO:0000313" key="3">
    <source>
        <dbReference type="Proteomes" id="UP000196475"/>
    </source>
</evidence>
<evidence type="ECO:0000313" key="2">
    <source>
        <dbReference type="EMBL" id="OUM88609.1"/>
    </source>
</evidence>
<dbReference type="PROSITE" id="PS51819">
    <property type="entry name" value="VOC"/>
    <property type="match status" value="1"/>
</dbReference>
<dbReference type="Gene3D" id="3.10.180.10">
    <property type="entry name" value="2,3-Dihydroxybiphenyl 1,2-Dioxygenase, domain 1"/>
    <property type="match status" value="1"/>
</dbReference>
<dbReference type="InterPro" id="IPR037523">
    <property type="entry name" value="VOC_core"/>
</dbReference>
<dbReference type="AlphaFoldDB" id="A0A1Y3PW65"/>
<dbReference type="EMBL" id="LZRT01000059">
    <property type="protein sequence ID" value="OUM88609.1"/>
    <property type="molecule type" value="Genomic_DNA"/>
</dbReference>
<dbReference type="Pfam" id="PF00903">
    <property type="entry name" value="Glyoxalase"/>
    <property type="match status" value="1"/>
</dbReference>
<reference evidence="3" key="1">
    <citation type="submission" date="2016-06" db="EMBL/GenBank/DDBJ databases">
        <authorList>
            <person name="Nascimento L."/>
            <person name="Pereira R.V."/>
            <person name="Martins L.F."/>
            <person name="Quaggio R.B."/>
            <person name="Silva A.M."/>
            <person name="Setubal J.C."/>
        </authorList>
    </citation>
    <scope>NUCLEOTIDE SEQUENCE [LARGE SCALE GENOMIC DNA]</scope>
</reference>
<dbReference type="InterPro" id="IPR050383">
    <property type="entry name" value="GlyoxalaseI/FosfomycinResist"/>
</dbReference>
<organism evidence="2 3">
    <name type="scientific">Bacillus thermozeamaize</name>
    <dbReference type="NCBI Taxonomy" id="230954"/>
    <lineage>
        <taxon>Bacteria</taxon>
        <taxon>Bacillati</taxon>
        <taxon>Bacillota</taxon>
        <taxon>Bacilli</taxon>
        <taxon>Bacillales</taxon>
        <taxon>Bacillaceae</taxon>
        <taxon>Bacillus</taxon>
    </lineage>
</organism>
<name>A0A1Y3PW65_9BACI</name>
<dbReference type="Proteomes" id="UP000196475">
    <property type="component" value="Unassembled WGS sequence"/>
</dbReference>
<proteinExistence type="predicted"/>
<protein>
    <recommendedName>
        <fullName evidence="1">VOC domain-containing protein</fullName>
    </recommendedName>
</protein>
<dbReference type="SUPFAM" id="SSF54593">
    <property type="entry name" value="Glyoxalase/Bleomycin resistance protein/Dihydroxybiphenyl dioxygenase"/>
    <property type="match status" value="1"/>
</dbReference>
<dbReference type="PANTHER" id="PTHR21366:SF14">
    <property type="entry name" value="GLYOXALASE DOMAIN-CONTAINING PROTEIN 5"/>
    <property type="match status" value="1"/>
</dbReference>
<gene>
    <name evidence="2" type="ORF">BAA01_04440</name>
</gene>
<dbReference type="PANTHER" id="PTHR21366">
    <property type="entry name" value="GLYOXALASE FAMILY PROTEIN"/>
    <property type="match status" value="1"/>
</dbReference>
<accession>A0A1Y3PW65</accession>
<comment type="caution">
    <text evidence="2">The sequence shown here is derived from an EMBL/GenBank/DDBJ whole genome shotgun (WGS) entry which is preliminary data.</text>
</comment>
<sequence length="144" mass="16206">MVVDRLDHLVLTVSDLQRTIEFYEKVLGMRVARFGEGRYALHFGRQKINLHEKGREFEPKAHAPCPGSADLCFITDTPLEEVIRHLEACKVPIEEGPVDRTGATGKIRSVYVRDPDRNLIEISNEADDYAGGREVLQQGSSIET</sequence>
<feature type="domain" description="VOC" evidence="1">
    <location>
        <begin position="5"/>
        <end position="125"/>
    </location>
</feature>